<keyword evidence="5" id="KW-1185">Reference proteome</keyword>
<evidence type="ECO:0000259" key="3">
    <source>
        <dbReference type="Pfam" id="PF02826"/>
    </source>
</evidence>
<keyword evidence="2" id="KW-0520">NAD</keyword>
<keyword evidence="1" id="KW-0560">Oxidoreductase</keyword>
<name>A0A5M3WBV6_9ACTN</name>
<evidence type="ECO:0000256" key="2">
    <source>
        <dbReference type="ARBA" id="ARBA00023027"/>
    </source>
</evidence>
<dbReference type="InterPro" id="IPR050223">
    <property type="entry name" value="D-isomer_2-hydroxyacid_DH"/>
</dbReference>
<dbReference type="GO" id="GO:0016618">
    <property type="term" value="F:hydroxypyruvate reductase [NAD(P)H] activity"/>
    <property type="evidence" value="ECO:0007669"/>
    <property type="project" value="TreeGrafter"/>
</dbReference>
<dbReference type="Gene3D" id="3.40.50.720">
    <property type="entry name" value="NAD(P)-binding Rossmann-like Domain"/>
    <property type="match status" value="2"/>
</dbReference>
<gene>
    <name evidence="4" type="ORF">Acor_77780</name>
</gene>
<reference evidence="4 5" key="1">
    <citation type="submission" date="2019-10" db="EMBL/GenBank/DDBJ databases">
        <title>Whole genome shotgun sequence of Acrocarpospora corrugata NBRC 13972.</title>
        <authorList>
            <person name="Ichikawa N."/>
            <person name="Kimura A."/>
            <person name="Kitahashi Y."/>
            <person name="Komaki H."/>
            <person name="Oguchi A."/>
        </authorList>
    </citation>
    <scope>NUCLEOTIDE SEQUENCE [LARGE SCALE GENOMIC DNA]</scope>
    <source>
        <strain evidence="4 5">NBRC 13972</strain>
    </source>
</reference>
<dbReference type="OrthoDB" id="117809at2"/>
<dbReference type="GO" id="GO:0005829">
    <property type="term" value="C:cytosol"/>
    <property type="evidence" value="ECO:0007669"/>
    <property type="project" value="TreeGrafter"/>
</dbReference>
<dbReference type="SUPFAM" id="SSF51735">
    <property type="entry name" value="NAD(P)-binding Rossmann-fold domains"/>
    <property type="match status" value="1"/>
</dbReference>
<dbReference type="EMBL" id="BLAD01000109">
    <property type="protein sequence ID" value="GES05710.1"/>
    <property type="molecule type" value="Genomic_DNA"/>
</dbReference>
<dbReference type="InterPro" id="IPR029753">
    <property type="entry name" value="D-isomer_DH_CS"/>
</dbReference>
<feature type="domain" description="D-isomer specific 2-hydroxyacid dehydrogenase NAD-binding" evidence="3">
    <location>
        <begin position="120"/>
        <end position="291"/>
    </location>
</feature>
<evidence type="ECO:0000313" key="4">
    <source>
        <dbReference type="EMBL" id="GES05710.1"/>
    </source>
</evidence>
<dbReference type="Pfam" id="PF02826">
    <property type="entry name" value="2-Hacid_dh_C"/>
    <property type="match status" value="1"/>
</dbReference>
<organism evidence="4 5">
    <name type="scientific">Acrocarpospora corrugata</name>
    <dbReference type="NCBI Taxonomy" id="35763"/>
    <lineage>
        <taxon>Bacteria</taxon>
        <taxon>Bacillati</taxon>
        <taxon>Actinomycetota</taxon>
        <taxon>Actinomycetes</taxon>
        <taxon>Streptosporangiales</taxon>
        <taxon>Streptosporangiaceae</taxon>
        <taxon>Acrocarpospora</taxon>
    </lineage>
</organism>
<protein>
    <submittedName>
        <fullName evidence="4">D-glycerate dehydrogenase</fullName>
    </submittedName>
</protein>
<comment type="caution">
    <text evidence="4">The sequence shown here is derived from an EMBL/GenBank/DDBJ whole genome shotgun (WGS) entry which is preliminary data.</text>
</comment>
<sequence>MIAFLDDDHVLRMIQGLLTARTSEDWARVTAFFAPDVVDVAGLRRLRAGLEAGPGETAVLVLRRGRVTRELIESSPGLRLVQRLGRRQDGIDLEASREHGVEVSCLPRPSLVRTAEHTILLMLALTKRLIVADREVRSGVSRPGAGYNWAGLTGLGGLSGRTLGIVGLGEVGGLVAERARAFGMRVIYHNRTGLSGAYRSLPDLLAEADVVSLHAKSATPVIGRAEIAAMRPGALLVNTSRGRLIDEDALYDALVTGRLGGAGLDVHQVEPRPPGDRFCALDNVVLTPHIAGGSRLDVLDEVALMFDNIRHALAANPPPHGRVGGTG</sequence>
<dbReference type="SUPFAM" id="SSF52283">
    <property type="entry name" value="Formate/glycerate dehydrogenase catalytic domain-like"/>
    <property type="match status" value="1"/>
</dbReference>
<dbReference type="GO" id="GO:0030267">
    <property type="term" value="F:glyoxylate reductase (NADPH) activity"/>
    <property type="evidence" value="ECO:0007669"/>
    <property type="project" value="TreeGrafter"/>
</dbReference>
<dbReference type="PANTHER" id="PTHR10996">
    <property type="entry name" value="2-HYDROXYACID DEHYDROGENASE-RELATED"/>
    <property type="match status" value="1"/>
</dbReference>
<dbReference type="PANTHER" id="PTHR10996:SF178">
    <property type="entry name" value="2-HYDROXYACID DEHYDROGENASE YGL185C-RELATED"/>
    <property type="match status" value="1"/>
</dbReference>
<proteinExistence type="predicted"/>
<dbReference type="InterPro" id="IPR006140">
    <property type="entry name" value="D-isomer_DH_NAD-bd"/>
</dbReference>
<accession>A0A5M3WBV6</accession>
<dbReference type="GO" id="GO:0051287">
    <property type="term" value="F:NAD binding"/>
    <property type="evidence" value="ECO:0007669"/>
    <property type="project" value="InterPro"/>
</dbReference>
<evidence type="ECO:0000256" key="1">
    <source>
        <dbReference type="ARBA" id="ARBA00023002"/>
    </source>
</evidence>
<dbReference type="PROSITE" id="PS00671">
    <property type="entry name" value="D_2_HYDROXYACID_DH_3"/>
    <property type="match status" value="1"/>
</dbReference>
<dbReference type="RefSeq" id="WP_155341687.1">
    <property type="nucleotide sequence ID" value="NZ_BAAABN010000005.1"/>
</dbReference>
<dbReference type="InterPro" id="IPR036291">
    <property type="entry name" value="NAD(P)-bd_dom_sf"/>
</dbReference>
<dbReference type="Proteomes" id="UP000334990">
    <property type="component" value="Unassembled WGS sequence"/>
</dbReference>
<dbReference type="AlphaFoldDB" id="A0A5M3WBV6"/>
<evidence type="ECO:0000313" key="5">
    <source>
        <dbReference type="Proteomes" id="UP000334990"/>
    </source>
</evidence>